<reference evidence="3" key="1">
    <citation type="submission" date="2020-05" db="EMBL/GenBank/DDBJ databases">
        <title>Mycena genomes resolve the evolution of fungal bioluminescence.</title>
        <authorList>
            <person name="Tsai I.J."/>
        </authorList>
    </citation>
    <scope>NUCLEOTIDE SEQUENCE</scope>
    <source>
        <strain evidence="3">160909Yilan</strain>
    </source>
</reference>
<feature type="signal peptide" evidence="2">
    <location>
        <begin position="1"/>
        <end position="24"/>
    </location>
</feature>
<proteinExistence type="predicted"/>
<evidence type="ECO:0000313" key="4">
    <source>
        <dbReference type="Proteomes" id="UP000623467"/>
    </source>
</evidence>
<comment type="caution">
    <text evidence="3">The sequence shown here is derived from an EMBL/GenBank/DDBJ whole genome shotgun (WGS) entry which is preliminary data.</text>
</comment>
<evidence type="ECO:0000256" key="2">
    <source>
        <dbReference type="SAM" id="SignalP"/>
    </source>
</evidence>
<keyword evidence="1" id="KW-1133">Transmembrane helix</keyword>
<dbReference type="Proteomes" id="UP000623467">
    <property type="component" value="Unassembled WGS sequence"/>
</dbReference>
<name>A0A8H7DD60_9AGAR</name>
<keyword evidence="1" id="KW-0812">Transmembrane</keyword>
<evidence type="ECO:0000256" key="1">
    <source>
        <dbReference type="SAM" id="Phobius"/>
    </source>
</evidence>
<keyword evidence="4" id="KW-1185">Reference proteome</keyword>
<organism evidence="3 4">
    <name type="scientific">Mycena sanguinolenta</name>
    <dbReference type="NCBI Taxonomy" id="230812"/>
    <lineage>
        <taxon>Eukaryota</taxon>
        <taxon>Fungi</taxon>
        <taxon>Dikarya</taxon>
        <taxon>Basidiomycota</taxon>
        <taxon>Agaricomycotina</taxon>
        <taxon>Agaricomycetes</taxon>
        <taxon>Agaricomycetidae</taxon>
        <taxon>Agaricales</taxon>
        <taxon>Marasmiineae</taxon>
        <taxon>Mycenaceae</taxon>
        <taxon>Mycena</taxon>
    </lineage>
</organism>
<feature type="transmembrane region" description="Helical" evidence="1">
    <location>
        <begin position="206"/>
        <end position="224"/>
    </location>
</feature>
<keyword evidence="1" id="KW-0472">Membrane</keyword>
<dbReference type="OrthoDB" id="3007452at2759"/>
<accession>A0A8H7DD60</accession>
<feature type="chain" id="PRO_5034620462" evidence="2">
    <location>
        <begin position="25"/>
        <end position="264"/>
    </location>
</feature>
<evidence type="ECO:0000313" key="3">
    <source>
        <dbReference type="EMBL" id="KAF7367768.1"/>
    </source>
</evidence>
<dbReference type="AlphaFoldDB" id="A0A8H7DD60"/>
<dbReference type="EMBL" id="JACAZH010000005">
    <property type="protein sequence ID" value="KAF7367768.1"/>
    <property type="molecule type" value="Genomic_DNA"/>
</dbReference>
<gene>
    <name evidence="3" type="ORF">MSAN_00840900</name>
</gene>
<protein>
    <submittedName>
        <fullName evidence="3">Uncharacterized protein</fullName>
    </submittedName>
</protein>
<sequence>MEHLAIRRFFFGFFFAIFSKSTRANPCLKGGFSRSSGPKQLAFLGQISRFFRKSFGGASRGLYLPPILIEYYPAAAPVAAIFVWITDTGSRALSAAMFCLAIAMVSLLVKDAYKGLFRAPSMSPAGSIALDDGTVVPAGAGSTPDAEVEILQIRTTRLPLTLARKLFLLISSFCAQQFFLNDIVSVERPLLQNIGAAVIYTLREFQVLQLLFGAFMVIMAVTVMKKRRPERAATQTDDAPGSRVDVGDENLVVEEEHSKKALVV</sequence>
<feature type="transmembrane region" description="Helical" evidence="1">
    <location>
        <begin position="92"/>
        <end position="109"/>
    </location>
</feature>
<keyword evidence="2" id="KW-0732">Signal</keyword>